<organism evidence="1">
    <name type="scientific">Rhizophora mucronata</name>
    <name type="common">Asiatic mangrove</name>
    <dbReference type="NCBI Taxonomy" id="61149"/>
    <lineage>
        <taxon>Eukaryota</taxon>
        <taxon>Viridiplantae</taxon>
        <taxon>Streptophyta</taxon>
        <taxon>Embryophyta</taxon>
        <taxon>Tracheophyta</taxon>
        <taxon>Spermatophyta</taxon>
        <taxon>Magnoliopsida</taxon>
        <taxon>eudicotyledons</taxon>
        <taxon>Gunneridae</taxon>
        <taxon>Pentapetalae</taxon>
        <taxon>rosids</taxon>
        <taxon>fabids</taxon>
        <taxon>Malpighiales</taxon>
        <taxon>Rhizophoraceae</taxon>
        <taxon>Rhizophora</taxon>
    </lineage>
</organism>
<sequence length="27" mass="3274">MLYLGCRLRLNNYWRLIPATLVQDYST</sequence>
<dbReference type="EMBL" id="GGEC01092576">
    <property type="protein sequence ID" value="MBX73060.1"/>
    <property type="molecule type" value="Transcribed_RNA"/>
</dbReference>
<dbReference type="AlphaFoldDB" id="A0A2P2R1J3"/>
<evidence type="ECO:0000313" key="1">
    <source>
        <dbReference type="EMBL" id="MBX73060.1"/>
    </source>
</evidence>
<proteinExistence type="predicted"/>
<reference evidence="1" key="1">
    <citation type="submission" date="2018-02" db="EMBL/GenBank/DDBJ databases">
        <title>Rhizophora mucronata_Transcriptome.</title>
        <authorList>
            <person name="Meera S.P."/>
            <person name="Sreeshan A."/>
            <person name="Augustine A."/>
        </authorList>
    </citation>
    <scope>NUCLEOTIDE SEQUENCE</scope>
    <source>
        <tissue evidence="1">Leaf</tissue>
    </source>
</reference>
<protein>
    <submittedName>
        <fullName evidence="1">Uncharacterized protein</fullName>
    </submittedName>
</protein>
<name>A0A2P2R1J3_RHIMU</name>
<accession>A0A2P2R1J3</accession>